<dbReference type="SMART" id="SM00875">
    <property type="entry name" value="BACK"/>
    <property type="match status" value="1"/>
</dbReference>
<keyword evidence="2" id="KW-0677">Repeat</keyword>
<dbReference type="PIRSF" id="PIRSF037037">
    <property type="entry name" value="Kelch-like_protein_gigaxonin"/>
    <property type="match status" value="1"/>
</dbReference>
<keyword evidence="1" id="KW-0880">Kelch repeat</keyword>
<dbReference type="AlphaFoldDB" id="A0A8E0S7N0"/>
<gene>
    <name evidence="5" type="ORF">FBUS_02892</name>
</gene>
<dbReference type="InterPro" id="IPR015915">
    <property type="entry name" value="Kelch-typ_b-propeller"/>
</dbReference>
<proteinExistence type="predicted"/>
<sequence length="655" mass="72368">MDSTGTASVSNSNDTFHNPNGATNLLKKLNEQRVNGTACDFYLISGTLCQPVHRCLVRAISPVIDEAVGASSTESDVTSYKFDSISSESLTQLIDYIYTSTVVLTPQTATELHTVATHLRIDFLEEITMAFLRNCINPNNCVSILNYAVAHNCLRLRAECILSCATDYEDLIQHPEFEQIQPAEFLEIVSHPELAIHDEHILFDSIKRWLAVAPPDRDQYASQLSESVRFQLFQVDRLLDLLQDPKNKAFHPQMRRALIDFGALARPIATERWERKNLRKRDILSENSISSTPAQASSNTENQSADETRTQLKSQLGQQPLNQPVNEPKHLESPPMMTSPISVASSEEELVESRDPPSHVLAVFGGRSSEKKLLRDILCYRVQQAVDTQSGQLSIELKLLGLNSTRALPNARKGFGASSVWDQAFLIGGQPSTLSHTVDVYDVHQDEWLIGPSLNKGRAWHGVAQSKDLLFAVGGSGKEGVVLADGEMLDLRAGEWHSIPSMNEPRMSLACCVANQNLYAVGGVNQLTVEALDLRAWRWRILFTMDEVRGSPAVGQCGDAIYIFGGSTASGPLDSTIRFLPATGKWEKVKPIPKACAFSAFVTKGEYVYVIGGRDASETLATIQLYDMKNDQWFLVPETLPIARSSSCALIFTDV</sequence>
<keyword evidence="6" id="KW-1185">Reference proteome</keyword>
<feature type="region of interest" description="Disordered" evidence="3">
    <location>
        <begin position="284"/>
        <end position="355"/>
    </location>
</feature>
<dbReference type="InterPro" id="IPR011333">
    <property type="entry name" value="SKP1/BTB/POZ_sf"/>
</dbReference>
<evidence type="ECO:0000313" key="6">
    <source>
        <dbReference type="Proteomes" id="UP000728185"/>
    </source>
</evidence>
<feature type="compositionally biased region" description="Polar residues" evidence="3">
    <location>
        <begin position="285"/>
        <end position="325"/>
    </location>
</feature>
<dbReference type="SUPFAM" id="SSF117281">
    <property type="entry name" value="Kelch motif"/>
    <property type="match status" value="1"/>
</dbReference>
<evidence type="ECO:0000259" key="4">
    <source>
        <dbReference type="PROSITE" id="PS50097"/>
    </source>
</evidence>
<dbReference type="SMART" id="SM00225">
    <property type="entry name" value="BTB"/>
    <property type="match status" value="1"/>
</dbReference>
<accession>A0A8E0S7N0</accession>
<dbReference type="SMART" id="SM00612">
    <property type="entry name" value="Kelch"/>
    <property type="match status" value="5"/>
</dbReference>
<dbReference type="InterPro" id="IPR006652">
    <property type="entry name" value="Kelch_1"/>
</dbReference>
<evidence type="ECO:0000256" key="1">
    <source>
        <dbReference type="ARBA" id="ARBA00022441"/>
    </source>
</evidence>
<dbReference type="InterPro" id="IPR000210">
    <property type="entry name" value="BTB/POZ_dom"/>
</dbReference>
<evidence type="ECO:0000256" key="3">
    <source>
        <dbReference type="SAM" id="MobiDB-lite"/>
    </source>
</evidence>
<dbReference type="SUPFAM" id="SSF54695">
    <property type="entry name" value="POZ domain"/>
    <property type="match status" value="1"/>
</dbReference>
<organism evidence="5 6">
    <name type="scientific">Fasciolopsis buskii</name>
    <dbReference type="NCBI Taxonomy" id="27845"/>
    <lineage>
        <taxon>Eukaryota</taxon>
        <taxon>Metazoa</taxon>
        <taxon>Spiralia</taxon>
        <taxon>Lophotrochozoa</taxon>
        <taxon>Platyhelminthes</taxon>
        <taxon>Trematoda</taxon>
        <taxon>Digenea</taxon>
        <taxon>Plagiorchiida</taxon>
        <taxon>Echinostomata</taxon>
        <taxon>Echinostomatoidea</taxon>
        <taxon>Fasciolidae</taxon>
        <taxon>Fasciolopsis</taxon>
    </lineage>
</organism>
<feature type="domain" description="BTB" evidence="4">
    <location>
        <begin position="39"/>
        <end position="106"/>
    </location>
</feature>
<dbReference type="Proteomes" id="UP000728185">
    <property type="component" value="Unassembled WGS sequence"/>
</dbReference>
<dbReference type="Gene3D" id="3.30.710.10">
    <property type="entry name" value="Potassium Channel Kv1.1, Chain A"/>
    <property type="match status" value="1"/>
</dbReference>
<dbReference type="PANTHER" id="PTHR45632">
    <property type="entry name" value="LD33804P"/>
    <property type="match status" value="1"/>
</dbReference>
<protein>
    <recommendedName>
        <fullName evidence="4">BTB domain-containing protein</fullName>
    </recommendedName>
</protein>
<dbReference type="InterPro" id="IPR017096">
    <property type="entry name" value="BTB-kelch_protein"/>
</dbReference>
<comment type="caution">
    <text evidence="5">The sequence shown here is derived from an EMBL/GenBank/DDBJ whole genome shotgun (WGS) entry which is preliminary data.</text>
</comment>
<dbReference type="EMBL" id="LUCM01001323">
    <property type="protein sequence ID" value="KAA0199115.1"/>
    <property type="molecule type" value="Genomic_DNA"/>
</dbReference>
<dbReference type="InterPro" id="IPR011705">
    <property type="entry name" value="BACK"/>
</dbReference>
<dbReference type="PROSITE" id="PS50097">
    <property type="entry name" value="BTB"/>
    <property type="match status" value="1"/>
</dbReference>
<name>A0A8E0S7N0_9TREM</name>
<reference evidence="5" key="1">
    <citation type="submission" date="2019-05" db="EMBL/GenBank/DDBJ databases">
        <title>Annotation for the trematode Fasciolopsis buski.</title>
        <authorList>
            <person name="Choi Y.-J."/>
        </authorList>
    </citation>
    <scope>NUCLEOTIDE SEQUENCE</scope>
    <source>
        <strain evidence="5">HT</strain>
        <tissue evidence="5">Whole worm</tissue>
    </source>
</reference>
<dbReference type="Pfam" id="PF24681">
    <property type="entry name" value="Kelch_KLHDC2_KLHL20_DRC7"/>
    <property type="match status" value="1"/>
</dbReference>
<dbReference type="Pfam" id="PF00651">
    <property type="entry name" value="BTB"/>
    <property type="match status" value="1"/>
</dbReference>
<dbReference type="PANTHER" id="PTHR45632:SF3">
    <property type="entry name" value="KELCH-LIKE PROTEIN 32"/>
    <property type="match status" value="1"/>
</dbReference>
<evidence type="ECO:0000313" key="5">
    <source>
        <dbReference type="EMBL" id="KAA0199115.1"/>
    </source>
</evidence>
<dbReference type="OrthoDB" id="6281794at2759"/>
<evidence type="ECO:0000256" key="2">
    <source>
        <dbReference type="ARBA" id="ARBA00022737"/>
    </source>
</evidence>
<dbReference type="Gene3D" id="1.25.40.420">
    <property type="match status" value="1"/>
</dbReference>
<dbReference type="Gene3D" id="2.120.10.80">
    <property type="entry name" value="Kelch-type beta propeller"/>
    <property type="match status" value="2"/>
</dbReference>
<dbReference type="Pfam" id="PF07707">
    <property type="entry name" value="BACK"/>
    <property type="match status" value="1"/>
</dbReference>